<keyword evidence="2" id="KW-1185">Reference proteome</keyword>
<sequence>MRDTFVLLTAQEDAAGVQGRILALDEITGDEHFRYFTLGDCVFGVGTSGSVLQDYDEDELREIRERLGEFEPLLIEYQNMDCARALLGRCLADARGIVDTNYGDLLDYPEVLRRIRERPGWTLRQTGAG</sequence>
<evidence type="ECO:0000313" key="2">
    <source>
        <dbReference type="Proteomes" id="UP001156389"/>
    </source>
</evidence>
<dbReference type="RefSeq" id="WP_260217423.1">
    <property type="nucleotide sequence ID" value="NZ_JAJAGO010000004.1"/>
</dbReference>
<organism evidence="1 2">
    <name type="scientific">Streptomyces gossypii</name>
    <dbReference type="NCBI Taxonomy" id="2883101"/>
    <lineage>
        <taxon>Bacteria</taxon>
        <taxon>Bacillati</taxon>
        <taxon>Actinomycetota</taxon>
        <taxon>Actinomycetes</taxon>
        <taxon>Kitasatosporales</taxon>
        <taxon>Streptomycetaceae</taxon>
        <taxon>Streptomyces</taxon>
    </lineage>
</organism>
<proteinExistence type="predicted"/>
<gene>
    <name evidence="1" type="ORF">LHJ74_09325</name>
</gene>
<accession>A0ABT2JS77</accession>
<reference evidence="1 2" key="1">
    <citation type="submission" date="2021-10" db="EMBL/GenBank/DDBJ databases">
        <title>Streptomyces gossypii sp. nov., isolated from soil collected from cotton field.</title>
        <authorList>
            <person name="Ge X."/>
            <person name="Chen X."/>
            <person name="Liu W."/>
        </authorList>
    </citation>
    <scope>NUCLEOTIDE SEQUENCE [LARGE SCALE GENOMIC DNA]</scope>
    <source>
        <strain evidence="1 2">N2-109</strain>
    </source>
</reference>
<comment type="caution">
    <text evidence="1">The sequence shown here is derived from an EMBL/GenBank/DDBJ whole genome shotgun (WGS) entry which is preliminary data.</text>
</comment>
<dbReference type="Proteomes" id="UP001156389">
    <property type="component" value="Unassembled WGS sequence"/>
</dbReference>
<name>A0ABT2JS77_9ACTN</name>
<dbReference type="EMBL" id="JAJAGO010000004">
    <property type="protein sequence ID" value="MCT2590109.1"/>
    <property type="molecule type" value="Genomic_DNA"/>
</dbReference>
<evidence type="ECO:0000313" key="1">
    <source>
        <dbReference type="EMBL" id="MCT2590109.1"/>
    </source>
</evidence>
<protein>
    <submittedName>
        <fullName evidence="1">Uncharacterized protein</fullName>
    </submittedName>
</protein>